<proteinExistence type="predicted"/>
<organism evidence="4">
    <name type="scientific">Hyperionvirus sp</name>
    <dbReference type="NCBI Taxonomy" id="2487770"/>
    <lineage>
        <taxon>Viruses</taxon>
        <taxon>Varidnaviria</taxon>
        <taxon>Bamfordvirae</taxon>
        <taxon>Nucleocytoviricota</taxon>
        <taxon>Megaviricetes</taxon>
        <taxon>Imitervirales</taxon>
        <taxon>Mimiviridae</taxon>
        <taxon>Klosneuvirinae</taxon>
    </lineage>
</organism>
<sequence>MDITYFLQDNVKIPSSSSNALLHKFVSYLNKLIKNNTINLLEFTFMVQFAKSGGSIVNIVWLTNIINKIATPELIELAQSAFPKLFTSKAPTLQYDNSQITTDLIESKRNILEYTSDQITAIREILNFIGDHKRKAFGLYGYAGTGKTTTIVELVNFLLANKYIKKIAFTAPTNKAVNIMKAKMRSNIKALAEKITGRTSPNDEFNLEDVIDELQKFGLTIDFITIHRLLNYKNDFDIEGGRIFVRKGPSMIMNYDLVIIDECSMIPVQIVTHLFEDLRTAGMDGDNYKHIPKLIFSGDPCQLPSVNERVSVIFIKNKAQLPFDFFSKTMDQQPSKSKAQPKKLLKSTVDTINERYQSLTTEILDMKYVVLKEVVRNKIDNVVNLCYNIREWVEEIIKAPTLNKYVGIGVHMYRYNPKIPKTESTWFQKFLSLQQQNTSGNTSNIILTWTNRQTDDYNNSIRRIQFKDKPTIEKYEIGDILMLNDFYNFDETFIKAPQASKNKFYTSEQIKVVAITTTTKDQPLFVEHISKTIIKLKNAEAILSKYRTLLKILNSKTKRQYKVWKLSVQKLSEALIKDTIPELYPIYVLHDNSAPILDADKELSLGLIKKFRASITTEFMDQSAKIDKEIIRPLWRQWNKIFIDPFAKVNYGNAHSVHKSQGSSFYNVFVDSDDILNNPNPDEAKRCIYTALTRASNEIHLLL</sequence>
<dbReference type="InterPro" id="IPR027417">
    <property type="entry name" value="P-loop_NTPase"/>
</dbReference>
<accession>A0A3G5AA34</accession>
<protein>
    <submittedName>
        <fullName evidence="4">UvrD-family helicase</fullName>
    </submittedName>
</protein>
<keyword evidence="4" id="KW-0378">Hydrolase</keyword>
<evidence type="ECO:0000256" key="1">
    <source>
        <dbReference type="ARBA" id="ARBA00022741"/>
    </source>
</evidence>
<gene>
    <name evidence="4" type="ORF">Hyperionvirus17_30</name>
</gene>
<evidence type="ECO:0000256" key="2">
    <source>
        <dbReference type="ARBA" id="ARBA00022840"/>
    </source>
</evidence>
<dbReference type="Gene3D" id="3.40.50.300">
    <property type="entry name" value="P-loop containing nucleotide triphosphate hydrolases"/>
    <property type="match status" value="2"/>
</dbReference>
<dbReference type="PANTHER" id="PTHR43788:SF6">
    <property type="entry name" value="DNA HELICASE B"/>
    <property type="match status" value="1"/>
</dbReference>
<dbReference type="Pfam" id="PF13245">
    <property type="entry name" value="AAA_19"/>
    <property type="match status" value="1"/>
</dbReference>
<evidence type="ECO:0000313" key="4">
    <source>
        <dbReference type="EMBL" id="AYV84110.1"/>
    </source>
</evidence>
<keyword evidence="2" id="KW-0067">ATP-binding</keyword>
<dbReference type="GO" id="GO:0005524">
    <property type="term" value="F:ATP binding"/>
    <property type="evidence" value="ECO:0007669"/>
    <property type="project" value="UniProtKB-KW"/>
</dbReference>
<keyword evidence="1" id="KW-0547">Nucleotide-binding</keyword>
<dbReference type="Pfam" id="PF13538">
    <property type="entry name" value="UvrD_C_2"/>
    <property type="match status" value="1"/>
</dbReference>
<dbReference type="EMBL" id="MK072399">
    <property type="protein sequence ID" value="AYV84110.1"/>
    <property type="molecule type" value="Genomic_DNA"/>
</dbReference>
<reference evidence="4" key="1">
    <citation type="submission" date="2018-10" db="EMBL/GenBank/DDBJ databases">
        <title>Hidden diversity of soil giant viruses.</title>
        <authorList>
            <person name="Schulz F."/>
            <person name="Alteio L."/>
            <person name="Goudeau D."/>
            <person name="Ryan E.M."/>
            <person name="Malmstrom R.R."/>
            <person name="Blanchard J."/>
            <person name="Woyke T."/>
        </authorList>
    </citation>
    <scope>NUCLEOTIDE SEQUENCE</scope>
    <source>
        <strain evidence="4">HYV1</strain>
    </source>
</reference>
<dbReference type="SUPFAM" id="SSF52540">
    <property type="entry name" value="P-loop containing nucleoside triphosphate hydrolases"/>
    <property type="match status" value="1"/>
</dbReference>
<evidence type="ECO:0000259" key="3">
    <source>
        <dbReference type="Pfam" id="PF13538"/>
    </source>
</evidence>
<feature type="domain" description="UvrD-like helicase C-terminal" evidence="3">
    <location>
        <begin position="654"/>
        <end position="701"/>
    </location>
</feature>
<name>A0A3G5AA34_9VIRU</name>
<dbReference type="InterPro" id="IPR027785">
    <property type="entry name" value="UvrD-like_helicase_C"/>
</dbReference>
<dbReference type="GO" id="GO:0003678">
    <property type="term" value="F:DNA helicase activity"/>
    <property type="evidence" value="ECO:0007669"/>
    <property type="project" value="UniProtKB-ARBA"/>
</dbReference>
<keyword evidence="4" id="KW-0347">Helicase</keyword>
<dbReference type="CDD" id="cd18809">
    <property type="entry name" value="SF1_C_RecD"/>
    <property type="match status" value="1"/>
</dbReference>
<dbReference type="InterPro" id="IPR050534">
    <property type="entry name" value="Coronavir_polyprotein_1ab"/>
</dbReference>
<dbReference type="PANTHER" id="PTHR43788">
    <property type="entry name" value="DNA2/NAM7 HELICASE FAMILY MEMBER"/>
    <property type="match status" value="1"/>
</dbReference>